<dbReference type="Proteomes" id="UP000696280">
    <property type="component" value="Unassembled WGS sequence"/>
</dbReference>
<evidence type="ECO:0000313" key="3">
    <source>
        <dbReference type="EMBL" id="CAG8956446.1"/>
    </source>
</evidence>
<comment type="caution">
    <text evidence="3">The sequence shown here is derived from an EMBL/GenBank/DDBJ whole genome shotgun (WGS) entry which is preliminary data.</text>
</comment>
<gene>
    <name evidence="3" type="ORF">HYFRA_00003831</name>
</gene>
<evidence type="ECO:0000259" key="2">
    <source>
        <dbReference type="Pfam" id="PF00134"/>
    </source>
</evidence>
<name>A0A9N9L0L2_9HELO</name>
<dbReference type="Gene3D" id="1.10.472.10">
    <property type="entry name" value="Cyclin-like"/>
    <property type="match status" value="1"/>
</dbReference>
<feature type="region of interest" description="Disordered" evidence="1">
    <location>
        <begin position="695"/>
        <end position="746"/>
    </location>
</feature>
<dbReference type="Pfam" id="PF00134">
    <property type="entry name" value="Cyclin_N"/>
    <property type="match status" value="1"/>
</dbReference>
<dbReference type="InterPro" id="IPR013922">
    <property type="entry name" value="Cyclin_PHO80-like"/>
</dbReference>
<proteinExistence type="predicted"/>
<dbReference type="GO" id="GO:0005634">
    <property type="term" value="C:nucleus"/>
    <property type="evidence" value="ECO:0007669"/>
    <property type="project" value="TreeGrafter"/>
</dbReference>
<feature type="domain" description="Cyclin N-terminal" evidence="2">
    <location>
        <begin position="503"/>
        <end position="606"/>
    </location>
</feature>
<evidence type="ECO:0000256" key="1">
    <source>
        <dbReference type="SAM" id="MobiDB-lite"/>
    </source>
</evidence>
<dbReference type="GO" id="GO:0000307">
    <property type="term" value="C:cyclin-dependent protein kinase holoenzyme complex"/>
    <property type="evidence" value="ECO:0007669"/>
    <property type="project" value="TreeGrafter"/>
</dbReference>
<dbReference type="PANTHER" id="PTHR15615">
    <property type="match status" value="1"/>
</dbReference>
<feature type="compositionally biased region" description="Polar residues" evidence="1">
    <location>
        <begin position="695"/>
        <end position="705"/>
    </location>
</feature>
<dbReference type="CDD" id="cd20557">
    <property type="entry name" value="CYCLIN_ScPCL1-like"/>
    <property type="match status" value="1"/>
</dbReference>
<dbReference type="InterPro" id="IPR006671">
    <property type="entry name" value="Cyclin_N"/>
</dbReference>
<feature type="region of interest" description="Disordered" evidence="1">
    <location>
        <begin position="52"/>
        <end position="97"/>
    </location>
</feature>
<evidence type="ECO:0000313" key="4">
    <source>
        <dbReference type="Proteomes" id="UP000696280"/>
    </source>
</evidence>
<dbReference type="GO" id="GO:0016538">
    <property type="term" value="F:cyclin-dependent protein serine/threonine kinase regulator activity"/>
    <property type="evidence" value="ECO:0007669"/>
    <property type="project" value="TreeGrafter"/>
</dbReference>
<dbReference type="SUPFAM" id="SSF47954">
    <property type="entry name" value="Cyclin-like"/>
    <property type="match status" value="1"/>
</dbReference>
<feature type="compositionally biased region" description="Low complexity" evidence="1">
    <location>
        <begin position="53"/>
        <end position="64"/>
    </location>
</feature>
<reference evidence="3" key="1">
    <citation type="submission" date="2021-07" db="EMBL/GenBank/DDBJ databases">
        <authorList>
            <person name="Durling M."/>
        </authorList>
    </citation>
    <scope>NUCLEOTIDE SEQUENCE</scope>
</reference>
<keyword evidence="4" id="KW-1185">Reference proteome</keyword>
<sequence>MTRLPLAETTSTAASACGDQVLVRELAGPTNTQPVLRFLTALKIIAWEGTVRGNRGSSRSSSSSKSEKSNSCDPPLTSGHGHPPLRATQRPPKGSNLQNFARDSALVLVTPRALDLQQLEPITFPSGVLTSYIIHPPSSITLLGHRETNQETTGKLRTRETLDFSSVRPQKSVEGKISWIRSSITHFSDAAPITRPVHHAKEVCSVQSYLDILPALPTPAPAAHRLAHLTFASHAISPGFPLPLSIHPNLAILRTSSASARADPAGCKRGFPFRAVPLHIPHWINPLPCPPYSQPRQAPSPPAERPRAQEIQKGRQLGLHGPHDHHPCSPNPPSKYEVFTSASLSRQPSASPDKTRPLCVQLLSPRQYQLTTTLGLGQYVQTYNTLTTSRNIILSLLLHLGLEFISSFVQHHLDHCILSYNHTSTSKKILIMSSYSRALNEAALENFIYMPVSSQMINYLATKASEVIQCEATSPKSSRLPPSPPQTPPQNVASESSPDLPSLERFITSLVRKSNVQVPTLMTTLVYLERLKKKLPPVAKGLKCTVHRIFLAALILSAKFLNDSSPKNKHWAEYSNVRGYEPFGFSRTEVNLMEKQLLFLLDWDLNISEDDLYLHLDPFLAPIRCEIQHQEDRARAKESRKRALREQQLQEAEAARQYQADLAAAQYWVPEYDEKNSLVYQGQYVDPTGSVIQTTRYDSPLSTSDVPDLARSGTADPYSSSSSSSGSSYRSNNNSRAGTPNSSVGSYSIEDLAPSCDGLPRPFNTSPSHYQHVVRDTVHVHIADQHIGVAPGKHTMLPYEIEREMYDEKPAKKARKSGNIFSRFLGGRESQYV</sequence>
<feature type="compositionally biased region" description="Low complexity" evidence="1">
    <location>
        <begin position="718"/>
        <end position="736"/>
    </location>
</feature>
<feature type="region of interest" description="Disordered" evidence="1">
    <location>
        <begin position="473"/>
        <end position="499"/>
    </location>
</feature>
<accession>A0A9N9L0L2</accession>
<dbReference type="AlphaFoldDB" id="A0A9N9L0L2"/>
<feature type="compositionally biased region" description="Polar residues" evidence="1">
    <location>
        <begin position="737"/>
        <end position="746"/>
    </location>
</feature>
<dbReference type="EMBL" id="CAJVRL010000070">
    <property type="protein sequence ID" value="CAG8956446.1"/>
    <property type="molecule type" value="Genomic_DNA"/>
</dbReference>
<feature type="compositionally biased region" description="Pro residues" evidence="1">
    <location>
        <begin position="290"/>
        <end position="303"/>
    </location>
</feature>
<dbReference type="OrthoDB" id="10250320at2759"/>
<protein>
    <recommendedName>
        <fullName evidence="2">Cyclin N-terminal domain-containing protein</fullName>
    </recommendedName>
</protein>
<dbReference type="GO" id="GO:0019901">
    <property type="term" value="F:protein kinase binding"/>
    <property type="evidence" value="ECO:0007669"/>
    <property type="project" value="InterPro"/>
</dbReference>
<dbReference type="PANTHER" id="PTHR15615:SF10">
    <property type="entry name" value="PHO85 CYCLIN-2-RELATED"/>
    <property type="match status" value="1"/>
</dbReference>
<dbReference type="InterPro" id="IPR036915">
    <property type="entry name" value="Cyclin-like_sf"/>
</dbReference>
<organism evidence="3 4">
    <name type="scientific">Hymenoscyphus fraxineus</name>
    <dbReference type="NCBI Taxonomy" id="746836"/>
    <lineage>
        <taxon>Eukaryota</taxon>
        <taxon>Fungi</taxon>
        <taxon>Dikarya</taxon>
        <taxon>Ascomycota</taxon>
        <taxon>Pezizomycotina</taxon>
        <taxon>Leotiomycetes</taxon>
        <taxon>Helotiales</taxon>
        <taxon>Helotiaceae</taxon>
        <taxon>Hymenoscyphus</taxon>
    </lineage>
</organism>
<feature type="region of interest" description="Disordered" evidence="1">
    <location>
        <begin position="290"/>
        <end position="311"/>
    </location>
</feature>